<dbReference type="Proteomes" id="UP000251241">
    <property type="component" value="Unassembled WGS sequence"/>
</dbReference>
<dbReference type="SUPFAM" id="SSF46894">
    <property type="entry name" value="C-terminal effector domain of the bipartite response regulators"/>
    <property type="match status" value="1"/>
</dbReference>
<dbReference type="InterPro" id="IPR036388">
    <property type="entry name" value="WH-like_DNA-bd_sf"/>
</dbReference>
<dbReference type="InterPro" id="IPR016032">
    <property type="entry name" value="Sig_transdc_resp-reg_C-effctor"/>
</dbReference>
<proteinExistence type="predicted"/>
<dbReference type="RefSeq" id="WP_112376400.1">
    <property type="nucleotide sequence ID" value="NZ_CP069793.1"/>
</dbReference>
<keyword evidence="1" id="KW-0805">Transcription regulation</keyword>
<dbReference type="GO" id="GO:0006355">
    <property type="term" value="P:regulation of DNA-templated transcription"/>
    <property type="evidence" value="ECO:0007669"/>
    <property type="project" value="InterPro"/>
</dbReference>
<dbReference type="GeneID" id="97180388"/>
<evidence type="ECO:0000313" key="5">
    <source>
        <dbReference type="Proteomes" id="UP000251241"/>
    </source>
</evidence>
<organism evidence="4 5">
    <name type="scientific">Sphingobacterium multivorum</name>
    <dbReference type="NCBI Taxonomy" id="28454"/>
    <lineage>
        <taxon>Bacteria</taxon>
        <taxon>Pseudomonadati</taxon>
        <taxon>Bacteroidota</taxon>
        <taxon>Sphingobacteriia</taxon>
        <taxon>Sphingobacteriales</taxon>
        <taxon>Sphingobacteriaceae</taxon>
        <taxon>Sphingobacterium</taxon>
    </lineage>
</organism>
<dbReference type="PROSITE" id="PS50043">
    <property type="entry name" value="HTH_LUXR_2"/>
    <property type="match status" value="1"/>
</dbReference>
<evidence type="ECO:0000256" key="3">
    <source>
        <dbReference type="ARBA" id="ARBA00023163"/>
    </source>
</evidence>
<dbReference type="GO" id="GO:0003677">
    <property type="term" value="F:DNA binding"/>
    <property type="evidence" value="ECO:0007669"/>
    <property type="project" value="UniProtKB-KW"/>
</dbReference>
<evidence type="ECO:0000256" key="1">
    <source>
        <dbReference type="ARBA" id="ARBA00023015"/>
    </source>
</evidence>
<dbReference type="Pfam" id="PF00196">
    <property type="entry name" value="GerE"/>
    <property type="match status" value="1"/>
</dbReference>
<dbReference type="AlphaFoldDB" id="A0A2X2LZA3"/>
<keyword evidence="3" id="KW-0804">Transcription</keyword>
<dbReference type="PANTHER" id="PTHR44688">
    <property type="entry name" value="DNA-BINDING TRANSCRIPTIONAL ACTIVATOR DEVR_DOSR"/>
    <property type="match status" value="1"/>
</dbReference>
<gene>
    <name evidence="4" type="primary">nreC_5</name>
    <name evidence="4" type="ORF">NCTC11343_05630</name>
</gene>
<dbReference type="CDD" id="cd06170">
    <property type="entry name" value="LuxR_C_like"/>
    <property type="match status" value="1"/>
</dbReference>
<accession>A0A2X2LZA3</accession>
<evidence type="ECO:0000313" key="4">
    <source>
        <dbReference type="EMBL" id="SPZ94910.1"/>
    </source>
</evidence>
<keyword evidence="2" id="KW-0238">DNA-binding</keyword>
<dbReference type="EMBL" id="UAUU01000011">
    <property type="protein sequence ID" value="SPZ94910.1"/>
    <property type="molecule type" value="Genomic_DNA"/>
</dbReference>
<dbReference type="PRINTS" id="PR00038">
    <property type="entry name" value="HTHLUXR"/>
</dbReference>
<evidence type="ECO:0000256" key="2">
    <source>
        <dbReference type="ARBA" id="ARBA00023125"/>
    </source>
</evidence>
<protein>
    <submittedName>
        <fullName evidence="4">Nitrogen regulation protein C</fullName>
    </submittedName>
</protein>
<dbReference type="Gene3D" id="1.10.10.10">
    <property type="entry name" value="Winged helix-like DNA-binding domain superfamily/Winged helix DNA-binding domain"/>
    <property type="match status" value="1"/>
</dbReference>
<dbReference type="InterPro" id="IPR000792">
    <property type="entry name" value="Tscrpt_reg_LuxR_C"/>
</dbReference>
<name>A0A2X2LZA3_SPHMU</name>
<dbReference type="SMART" id="SM00421">
    <property type="entry name" value="HTH_LUXR"/>
    <property type="match status" value="1"/>
</dbReference>
<dbReference type="Gene3D" id="3.30.450.20">
    <property type="entry name" value="PAS domain"/>
    <property type="match status" value="1"/>
</dbReference>
<dbReference type="PANTHER" id="PTHR44688:SF16">
    <property type="entry name" value="DNA-BINDING TRANSCRIPTIONAL ACTIVATOR DEVR_DOSR"/>
    <property type="match status" value="1"/>
</dbReference>
<sequence>MDFNALFSQKNTVDRLSEKDILQTHGYIELVKAFSRITYQSIYLIDYQAKSFEFVSDNPLFLAGLTATEVMEMGYGFYQKYVPSDDFRMLITINEAGFSFYEKIPIEERKLYVISYDFQIQNAHNKFILINHKLTPVFLTEEGKIWKAICIVSLSTNVSSGNVTIEKLHSNLVWELDLLTGKWNSQKKINLTEREIEILRFYHRGLTIHETSEKIFVSIDTVKFHRRKLFEKLGVSNMNEALVYALNNRLL</sequence>
<reference evidence="4 5" key="1">
    <citation type="submission" date="2018-06" db="EMBL/GenBank/DDBJ databases">
        <authorList>
            <consortium name="Pathogen Informatics"/>
            <person name="Doyle S."/>
        </authorList>
    </citation>
    <scope>NUCLEOTIDE SEQUENCE [LARGE SCALE GENOMIC DNA]</scope>
    <source>
        <strain evidence="4 5">NCTC11343</strain>
    </source>
</reference>